<dbReference type="InParanoid" id="A0A6P8PG38"/>
<keyword evidence="13" id="KW-0408">Iron</keyword>
<dbReference type="Gene3D" id="1.25.40.10">
    <property type="entry name" value="Tetratricopeptide repeat domain"/>
    <property type="match status" value="1"/>
</dbReference>
<dbReference type="PROSITE" id="PS51471">
    <property type="entry name" value="FE2OG_OXY"/>
    <property type="match status" value="1"/>
</dbReference>
<dbReference type="GO" id="GO:0005506">
    <property type="term" value="F:iron ion binding"/>
    <property type="evidence" value="ECO:0007669"/>
    <property type="project" value="InterPro"/>
</dbReference>
<dbReference type="GO" id="GO:0031418">
    <property type="term" value="F:L-ascorbic acid binding"/>
    <property type="evidence" value="ECO:0007669"/>
    <property type="project" value="UniProtKB-KW"/>
</dbReference>
<comment type="cofactor">
    <cofactor evidence="2">
        <name>Fe cation</name>
        <dbReference type="ChEBI" id="CHEBI:24875"/>
    </cofactor>
</comment>
<evidence type="ECO:0000256" key="6">
    <source>
        <dbReference type="ARBA" id="ARBA00022729"/>
    </source>
</evidence>
<dbReference type="InterPro" id="IPR011990">
    <property type="entry name" value="TPR-like_helical_dom_sf"/>
</dbReference>
<evidence type="ECO:0000256" key="4">
    <source>
        <dbReference type="ARBA" id="ARBA00012262"/>
    </source>
</evidence>
<dbReference type="InterPro" id="IPR056585">
    <property type="entry name" value="Leprecan_dom"/>
</dbReference>
<feature type="domain" description="Fe2OG dioxygenase" evidence="17">
    <location>
        <begin position="525"/>
        <end position="639"/>
    </location>
</feature>
<evidence type="ECO:0000256" key="12">
    <source>
        <dbReference type="ARBA" id="ARBA00023002"/>
    </source>
</evidence>
<reference evidence="19" key="1">
    <citation type="submission" date="2025-08" db="UniProtKB">
        <authorList>
            <consortium name="RefSeq"/>
        </authorList>
    </citation>
    <scope>IDENTIFICATION</scope>
</reference>
<comment type="similarity">
    <text evidence="3">Belongs to the leprecan family.</text>
</comment>
<keyword evidence="11" id="KW-0223">Dioxygenase</keyword>
<keyword evidence="9" id="KW-0256">Endoplasmic reticulum</keyword>
<feature type="signal peptide" evidence="16">
    <location>
        <begin position="1"/>
        <end position="24"/>
    </location>
</feature>
<dbReference type="Pfam" id="PF23557">
    <property type="entry name" value="TPR_leprecan"/>
    <property type="match status" value="1"/>
</dbReference>
<evidence type="ECO:0000259" key="17">
    <source>
        <dbReference type="PROSITE" id="PS51471"/>
    </source>
</evidence>
<dbReference type="GO" id="GO:0005783">
    <property type="term" value="C:endoplasmic reticulum"/>
    <property type="evidence" value="ECO:0007669"/>
    <property type="project" value="TreeGrafter"/>
</dbReference>
<protein>
    <recommendedName>
        <fullName evidence="4">procollagen-proline 3-dioxygenase</fullName>
        <ecNumber evidence="4">1.14.11.7</ecNumber>
    </recommendedName>
</protein>
<evidence type="ECO:0000313" key="18">
    <source>
        <dbReference type="Proteomes" id="UP000515159"/>
    </source>
</evidence>
<evidence type="ECO:0000256" key="3">
    <source>
        <dbReference type="ARBA" id="ARBA00006487"/>
    </source>
</evidence>
<dbReference type="EC" id="1.14.11.7" evidence="4"/>
<dbReference type="FunCoup" id="A0A6P8PG38">
    <property type="interactions" value="316"/>
</dbReference>
<dbReference type="PANTHER" id="PTHR14049:SF14">
    <property type="entry name" value="PROLYL 3-HYDROXYLASE 3"/>
    <property type="match status" value="1"/>
</dbReference>
<dbReference type="InterPro" id="IPR006620">
    <property type="entry name" value="Pro_4_hyd_alph"/>
</dbReference>
<evidence type="ECO:0000256" key="5">
    <source>
        <dbReference type="ARBA" id="ARBA00022723"/>
    </source>
</evidence>
<dbReference type="SMART" id="SM00702">
    <property type="entry name" value="P4Hc"/>
    <property type="match status" value="1"/>
</dbReference>
<evidence type="ECO:0000256" key="1">
    <source>
        <dbReference type="ARBA" id="ARBA00001961"/>
    </source>
</evidence>
<dbReference type="CTD" id="10536"/>
<dbReference type="SUPFAM" id="SSF48452">
    <property type="entry name" value="TPR-like"/>
    <property type="match status" value="1"/>
</dbReference>
<evidence type="ECO:0000256" key="15">
    <source>
        <dbReference type="SAM" id="MobiDB-lite"/>
    </source>
</evidence>
<sequence length="706" mass="80578">MASPADWRFFPLLLLFGYVPCCIPAEKSWLQPFDLLYSAGIHAFFQGSWSQSRDYLQQALHSYSLLKKVKVSCQAQCQRETPFHVSLKDLGFMDVVLQRSECLEHCERLQLGPPTRHKVSSLVHKEFQRREPYNFLQAAYFKLGQMDAALTAAHTFFVANPQHAQIREDLGKYRNIQGVRWDNARDLETPPHWEAFEEGVSHYNVQNYTQAILRLETSLKEAFMSLDECRALCEGTQEEKSHAEEIQRQVYEIIADWYVEVLKCRQACAIEIARKPGQKLPVHDFIPTHFHLLHSAYAEVSDGAAAVETLLTYLLFYPRDDSAQEKLQQYRQRFREEEGARARENVNAYIQQSLGEKRLIFYAMENLDISFEDPDAWTPEENIPEVVKNRLRAEKQKRMEAEQEAERTAEEAQRGPLPFEGPRVTLDSHQLNGSQRVVLDGVLTWSECQEILRLARTPAGSGGRRSPHTPHELYSSLSMLKAVQLTGERALATPGVRLFLDAGERSRRIVESYFRTDAPLHVSFTQLVCRTALEGKQEGRVDLSHPVHADNCILDPEGRECWKEPPAYIHRDYSAVLFLNDNFEGGDLFFTDLDAITVTAEVRPTCGRLAAFSSGGENPHGIHAVTSGRRCAIALWFTHSSEHAEKERKEAEQLLTQMEVTSPQDGETVEGSMTRRSSTLSESKNPLGKKQRVSSMEHVRLTREEL</sequence>
<dbReference type="OrthoDB" id="8517835at2759"/>
<evidence type="ECO:0000256" key="13">
    <source>
        <dbReference type="ARBA" id="ARBA00023004"/>
    </source>
</evidence>
<evidence type="ECO:0000256" key="7">
    <source>
        <dbReference type="ARBA" id="ARBA00022737"/>
    </source>
</evidence>
<dbReference type="Gene3D" id="2.60.120.620">
    <property type="entry name" value="q2cbj1_9rhob like domain"/>
    <property type="match status" value="1"/>
</dbReference>
<name>A0A6P8PG38_GEOSA</name>
<feature type="chain" id="PRO_5028109964" description="procollagen-proline 3-dioxygenase" evidence="16">
    <location>
        <begin position="25"/>
        <end position="706"/>
    </location>
</feature>
<gene>
    <name evidence="19" type="primary">P3H3</name>
</gene>
<keyword evidence="5" id="KW-0479">Metal-binding</keyword>
<feature type="compositionally biased region" description="Basic and acidic residues" evidence="15">
    <location>
        <begin position="397"/>
        <end position="413"/>
    </location>
</feature>
<keyword evidence="8" id="KW-0802">TPR repeat</keyword>
<organism evidence="18 19">
    <name type="scientific">Geotrypetes seraphini</name>
    <name type="common">Gaboon caecilian</name>
    <name type="synonym">Caecilia seraphini</name>
    <dbReference type="NCBI Taxonomy" id="260995"/>
    <lineage>
        <taxon>Eukaryota</taxon>
        <taxon>Metazoa</taxon>
        <taxon>Chordata</taxon>
        <taxon>Craniata</taxon>
        <taxon>Vertebrata</taxon>
        <taxon>Euteleostomi</taxon>
        <taxon>Amphibia</taxon>
        <taxon>Gymnophiona</taxon>
        <taxon>Geotrypetes</taxon>
    </lineage>
</organism>
<dbReference type="KEGG" id="gsh:117350202"/>
<dbReference type="InterPro" id="IPR005123">
    <property type="entry name" value="Oxoglu/Fe-dep_dioxygenase_dom"/>
</dbReference>
<keyword evidence="14" id="KW-0325">Glycoprotein</keyword>
<evidence type="ECO:0000256" key="14">
    <source>
        <dbReference type="ARBA" id="ARBA00023180"/>
    </source>
</evidence>
<evidence type="ECO:0000256" key="10">
    <source>
        <dbReference type="ARBA" id="ARBA00022896"/>
    </source>
</evidence>
<accession>A0A6P8PG38</accession>
<feature type="compositionally biased region" description="Basic and acidic residues" evidence="15">
    <location>
        <begin position="695"/>
        <end position="706"/>
    </location>
</feature>
<dbReference type="GO" id="GO:0032963">
    <property type="term" value="P:collagen metabolic process"/>
    <property type="evidence" value="ECO:0007669"/>
    <property type="project" value="InterPro"/>
</dbReference>
<evidence type="ECO:0000256" key="16">
    <source>
        <dbReference type="SAM" id="SignalP"/>
    </source>
</evidence>
<keyword evidence="18" id="KW-1185">Reference proteome</keyword>
<dbReference type="InterPro" id="IPR044862">
    <property type="entry name" value="Pro_4_hyd_alph_FE2OG_OXY"/>
</dbReference>
<dbReference type="AlphaFoldDB" id="A0A6P8PG38"/>
<evidence type="ECO:0000256" key="9">
    <source>
        <dbReference type="ARBA" id="ARBA00022824"/>
    </source>
</evidence>
<comment type="cofactor">
    <cofactor evidence="1">
        <name>L-ascorbate</name>
        <dbReference type="ChEBI" id="CHEBI:38290"/>
    </cofactor>
</comment>
<dbReference type="Pfam" id="PF13640">
    <property type="entry name" value="2OG-FeII_Oxy_3"/>
    <property type="match status" value="1"/>
</dbReference>
<feature type="compositionally biased region" description="Polar residues" evidence="15">
    <location>
        <begin position="674"/>
        <end position="684"/>
    </location>
</feature>
<feature type="region of interest" description="Disordered" evidence="15">
    <location>
        <begin position="397"/>
        <end position="419"/>
    </location>
</feature>
<dbReference type="Proteomes" id="UP000515159">
    <property type="component" value="Chromosome 16"/>
</dbReference>
<keyword evidence="7" id="KW-0677">Repeat</keyword>
<keyword evidence="6 16" id="KW-0732">Signal</keyword>
<evidence type="ECO:0000256" key="8">
    <source>
        <dbReference type="ARBA" id="ARBA00022803"/>
    </source>
</evidence>
<evidence type="ECO:0000256" key="11">
    <source>
        <dbReference type="ARBA" id="ARBA00022964"/>
    </source>
</evidence>
<proteinExistence type="inferred from homology"/>
<dbReference type="RefSeq" id="XP_033780200.1">
    <property type="nucleotide sequence ID" value="XM_033924309.1"/>
</dbReference>
<dbReference type="GO" id="GO:0019797">
    <property type="term" value="F:procollagen-proline 3-dioxygenase activity"/>
    <property type="evidence" value="ECO:0007669"/>
    <property type="project" value="UniProtKB-EC"/>
</dbReference>
<feature type="region of interest" description="Disordered" evidence="15">
    <location>
        <begin position="659"/>
        <end position="706"/>
    </location>
</feature>
<evidence type="ECO:0000313" key="19">
    <source>
        <dbReference type="RefSeq" id="XP_033780200.1"/>
    </source>
</evidence>
<dbReference type="GeneID" id="117350202"/>
<keyword evidence="12" id="KW-0560">Oxidoreductase</keyword>
<evidence type="ECO:0000256" key="2">
    <source>
        <dbReference type="ARBA" id="ARBA00001962"/>
    </source>
</evidence>
<dbReference type="InterPro" id="IPR039575">
    <property type="entry name" value="P3H"/>
</dbReference>
<keyword evidence="10" id="KW-0847">Vitamin C</keyword>
<dbReference type="FunFam" id="2.60.120.620:FF:000003">
    <property type="entry name" value="Prolyl 3-hydroxylase 2"/>
    <property type="match status" value="1"/>
</dbReference>
<dbReference type="PANTHER" id="PTHR14049">
    <property type="entry name" value="LEPRECAN 1"/>
    <property type="match status" value="1"/>
</dbReference>